<name>A0A9D2I9P4_9FIRM</name>
<reference evidence="3" key="2">
    <citation type="submission" date="2021-04" db="EMBL/GenBank/DDBJ databases">
        <authorList>
            <person name="Gilroy R."/>
        </authorList>
    </citation>
    <scope>NUCLEOTIDE SEQUENCE</scope>
    <source>
        <strain evidence="3">CHK179-7159</strain>
    </source>
</reference>
<dbReference type="InterPro" id="IPR050640">
    <property type="entry name" value="Bact_2-comp_sensor_kinase"/>
</dbReference>
<reference evidence="3" key="1">
    <citation type="journal article" date="2021" name="PeerJ">
        <title>Extensive microbial diversity within the chicken gut microbiome revealed by metagenomics and culture.</title>
        <authorList>
            <person name="Gilroy R."/>
            <person name="Ravi A."/>
            <person name="Getino M."/>
            <person name="Pursley I."/>
            <person name="Horton D.L."/>
            <person name="Alikhan N.F."/>
            <person name="Baker D."/>
            <person name="Gharbi K."/>
            <person name="Hall N."/>
            <person name="Watson M."/>
            <person name="Adriaenssens E.M."/>
            <person name="Foster-Nyarko E."/>
            <person name="Jarju S."/>
            <person name="Secka A."/>
            <person name="Antonio M."/>
            <person name="Oren A."/>
            <person name="Chaudhuri R.R."/>
            <person name="La Ragione R."/>
            <person name="Hildebrand F."/>
            <person name="Pallen M.J."/>
        </authorList>
    </citation>
    <scope>NUCLEOTIDE SEQUENCE</scope>
    <source>
        <strain evidence="3">CHK179-7159</strain>
    </source>
</reference>
<evidence type="ECO:0000259" key="2">
    <source>
        <dbReference type="Pfam" id="PF06580"/>
    </source>
</evidence>
<sequence>MSSWLLNLKLKKKAILLILVMVFGLFLAETLNRQNAYGEYRLQIFEKDVQILNIYGNYIDTVFDKIEGIAYSIVGDQELQEDLVCIRDSSKTSEYYSSLKDANDLLRAYFRQEPYFSSMVLYMDSYLFKYGNLNVDIEDELEGYIDATEGKNGRTQMISEEGKIVLVKEIRQSIGYEISHLGYIIAWVDFSAIMEDVKSEFPGEPVDFRLSIYDGDICLYSNTSYPEYFQREEDGWYIDQDDLVTVHTSPALGYTMVIRTFYGDIQKQIRQVYINSFLISLLVSAAAVLLSDLAINYVIRDLDNLVQKMDDFGMGKLLDQGGEQKYRSRGDEIGKLYRHFYRMTSDYKKLMDKYYKSKILLKEMEFSYLQKQIQPHFLYNTLSAISWMAFANQDTETANMVEILGRMMRMITDAQEPMISVERDLQIVEDYVKIQKLRFGNRLNVEIKISEMTKSLLIPKITLQPLVENSIIHGLDKMISRCEIKIYERKEEDITEIIVEDNGPGFGEDILERLGLENREEKDQIAEEGKSLSETSGERDSGGSGVALRNIHIRLQYAFSEKYGLVFRHLEDGMQVVVRIPNNQ</sequence>
<dbReference type="Gene3D" id="6.10.340.10">
    <property type="match status" value="1"/>
</dbReference>
<dbReference type="Gene3D" id="3.30.565.10">
    <property type="entry name" value="Histidine kinase-like ATPase, C-terminal domain"/>
    <property type="match status" value="1"/>
</dbReference>
<dbReference type="GO" id="GO:0000155">
    <property type="term" value="F:phosphorelay sensor kinase activity"/>
    <property type="evidence" value="ECO:0007669"/>
    <property type="project" value="InterPro"/>
</dbReference>
<dbReference type="InterPro" id="IPR010559">
    <property type="entry name" value="Sig_transdc_His_kin_internal"/>
</dbReference>
<organism evidence="3 4">
    <name type="scientific">Candidatus Eisenbergiella merdipullorum</name>
    <dbReference type="NCBI Taxonomy" id="2838553"/>
    <lineage>
        <taxon>Bacteria</taxon>
        <taxon>Bacillati</taxon>
        <taxon>Bacillota</taxon>
        <taxon>Clostridia</taxon>
        <taxon>Lachnospirales</taxon>
        <taxon>Lachnospiraceae</taxon>
        <taxon>Eisenbergiella</taxon>
    </lineage>
</organism>
<feature type="domain" description="Signal transduction histidine kinase internal region" evidence="2">
    <location>
        <begin position="364"/>
        <end position="443"/>
    </location>
</feature>
<dbReference type="EMBL" id="DWYY01000155">
    <property type="protein sequence ID" value="HJA94129.1"/>
    <property type="molecule type" value="Genomic_DNA"/>
</dbReference>
<keyword evidence="1" id="KW-0812">Transmembrane</keyword>
<dbReference type="SUPFAM" id="SSF55874">
    <property type="entry name" value="ATPase domain of HSP90 chaperone/DNA topoisomerase II/histidine kinase"/>
    <property type="match status" value="1"/>
</dbReference>
<dbReference type="InterPro" id="IPR036890">
    <property type="entry name" value="HATPase_C_sf"/>
</dbReference>
<evidence type="ECO:0000256" key="1">
    <source>
        <dbReference type="SAM" id="Phobius"/>
    </source>
</evidence>
<evidence type="ECO:0000313" key="4">
    <source>
        <dbReference type="Proteomes" id="UP000886858"/>
    </source>
</evidence>
<accession>A0A9D2I9P4</accession>
<proteinExistence type="predicted"/>
<keyword evidence="1" id="KW-0472">Membrane</keyword>
<comment type="caution">
    <text evidence="3">The sequence shown here is derived from an EMBL/GenBank/DDBJ whole genome shotgun (WGS) entry which is preliminary data.</text>
</comment>
<protein>
    <submittedName>
        <fullName evidence="3">Histidine kinase</fullName>
    </submittedName>
</protein>
<dbReference type="PANTHER" id="PTHR34220:SF7">
    <property type="entry name" value="SENSOR HISTIDINE KINASE YPDA"/>
    <property type="match status" value="1"/>
</dbReference>
<dbReference type="Proteomes" id="UP000886858">
    <property type="component" value="Unassembled WGS sequence"/>
</dbReference>
<keyword evidence="3" id="KW-0808">Transferase</keyword>
<dbReference type="Pfam" id="PF06580">
    <property type="entry name" value="His_kinase"/>
    <property type="match status" value="1"/>
</dbReference>
<gene>
    <name evidence="3" type="ORF">H9717_13645</name>
</gene>
<dbReference type="PANTHER" id="PTHR34220">
    <property type="entry name" value="SENSOR HISTIDINE KINASE YPDA"/>
    <property type="match status" value="1"/>
</dbReference>
<evidence type="ECO:0000313" key="3">
    <source>
        <dbReference type="EMBL" id="HJA94129.1"/>
    </source>
</evidence>
<dbReference type="AlphaFoldDB" id="A0A9D2I9P4"/>
<keyword evidence="1" id="KW-1133">Transmembrane helix</keyword>
<keyword evidence="3" id="KW-0418">Kinase</keyword>
<feature type="transmembrane region" description="Helical" evidence="1">
    <location>
        <begin position="277"/>
        <end position="299"/>
    </location>
</feature>
<dbReference type="GO" id="GO:0016020">
    <property type="term" value="C:membrane"/>
    <property type="evidence" value="ECO:0007669"/>
    <property type="project" value="InterPro"/>
</dbReference>